<feature type="domain" description="5'-3' exonuclease alpha-helical arch N-terminal" evidence="1">
    <location>
        <begin position="2"/>
        <end position="142"/>
    </location>
</feature>
<dbReference type="EMBL" id="LR796512">
    <property type="protein sequence ID" value="CAB4148896.1"/>
    <property type="molecule type" value="Genomic_DNA"/>
</dbReference>
<keyword evidence="2" id="KW-0540">Nuclease</keyword>
<sequence>MVVLFDADSLIFSSCYKKRETVEDDGFHHNIEDALGKFDEVFMAIINYLEDIYEINEVKTFSGSKGNFRKYISPKYKANRDYNNLPPLLDEVHRYVKQQYNSIYGYGCETDDVVAKYWYELSNTIGRDNVIIVSIDKDYKQFPCLMYNYHAKHKCIYDISEEEALYNFYEQMIIGDTADNVNYCKGYGKKYAEKYLAECKTKYEYTKKIYQLFKEIHKGKARQRYVECWNLLKLKT</sequence>
<accession>A0A6J5MUZ6</accession>
<reference evidence="2" key="1">
    <citation type="submission" date="2020-04" db="EMBL/GenBank/DDBJ databases">
        <authorList>
            <person name="Chiriac C."/>
            <person name="Salcher M."/>
            <person name="Ghai R."/>
            <person name="Kavagutti S V."/>
        </authorList>
    </citation>
    <scope>NUCLEOTIDE SEQUENCE</scope>
</reference>
<name>A0A6J5MUZ6_9CAUD</name>
<keyword evidence="2" id="KW-0378">Hydrolase</keyword>
<dbReference type="GO" id="GO:0004527">
    <property type="term" value="F:exonuclease activity"/>
    <property type="evidence" value="ECO:0007669"/>
    <property type="project" value="UniProtKB-KW"/>
</dbReference>
<proteinExistence type="predicted"/>
<dbReference type="Gene3D" id="3.40.50.1010">
    <property type="entry name" value="5'-nuclease"/>
    <property type="match status" value="1"/>
</dbReference>
<evidence type="ECO:0000313" key="2">
    <source>
        <dbReference type="EMBL" id="CAB4148896.1"/>
    </source>
</evidence>
<protein>
    <submittedName>
        <fullName evidence="2">Exonuclease</fullName>
    </submittedName>
</protein>
<dbReference type="GO" id="GO:0003677">
    <property type="term" value="F:DNA binding"/>
    <property type="evidence" value="ECO:0007669"/>
    <property type="project" value="InterPro"/>
</dbReference>
<dbReference type="InterPro" id="IPR036279">
    <property type="entry name" value="5-3_exonuclease_C_sf"/>
</dbReference>
<dbReference type="InterPro" id="IPR029060">
    <property type="entry name" value="PIN-like_dom_sf"/>
</dbReference>
<dbReference type="SUPFAM" id="SSF88723">
    <property type="entry name" value="PIN domain-like"/>
    <property type="match status" value="1"/>
</dbReference>
<dbReference type="InterPro" id="IPR020046">
    <property type="entry name" value="5-3_exonucl_a-hlix_arch_N"/>
</dbReference>
<organism evidence="2">
    <name type="scientific">uncultured Caudovirales phage</name>
    <dbReference type="NCBI Taxonomy" id="2100421"/>
    <lineage>
        <taxon>Viruses</taxon>
        <taxon>Duplodnaviria</taxon>
        <taxon>Heunggongvirae</taxon>
        <taxon>Uroviricota</taxon>
        <taxon>Caudoviricetes</taxon>
        <taxon>Peduoviridae</taxon>
        <taxon>Maltschvirus</taxon>
        <taxon>Maltschvirus maltsch</taxon>
    </lineage>
</organism>
<gene>
    <name evidence="2" type="ORF">UFOVP531_32</name>
</gene>
<evidence type="ECO:0000259" key="1">
    <source>
        <dbReference type="Pfam" id="PF02739"/>
    </source>
</evidence>
<dbReference type="Pfam" id="PF02739">
    <property type="entry name" value="5_3_exonuc_N"/>
    <property type="match status" value="1"/>
</dbReference>
<keyword evidence="2" id="KW-0269">Exonuclease</keyword>
<dbReference type="SUPFAM" id="SSF47807">
    <property type="entry name" value="5' to 3' exonuclease, C-terminal subdomain"/>
    <property type="match status" value="1"/>
</dbReference>